<organism evidence="2 3">
    <name type="scientific">Cymbomonas tetramitiformis</name>
    <dbReference type="NCBI Taxonomy" id="36881"/>
    <lineage>
        <taxon>Eukaryota</taxon>
        <taxon>Viridiplantae</taxon>
        <taxon>Chlorophyta</taxon>
        <taxon>Pyramimonadophyceae</taxon>
        <taxon>Pyramimonadales</taxon>
        <taxon>Pyramimonadaceae</taxon>
        <taxon>Cymbomonas</taxon>
    </lineage>
</organism>
<evidence type="ECO:0000256" key="1">
    <source>
        <dbReference type="SAM" id="SignalP"/>
    </source>
</evidence>
<evidence type="ECO:0000313" key="3">
    <source>
        <dbReference type="Proteomes" id="UP001190700"/>
    </source>
</evidence>
<comment type="caution">
    <text evidence="2">The sequence shown here is derived from an EMBL/GenBank/DDBJ whole genome shotgun (WGS) entry which is preliminary data.</text>
</comment>
<feature type="chain" id="PRO_5042183249" description="Secreted protein" evidence="1">
    <location>
        <begin position="20"/>
        <end position="245"/>
    </location>
</feature>
<gene>
    <name evidence="2" type="ORF">CYMTET_36654</name>
</gene>
<dbReference type="InterPro" id="IPR004263">
    <property type="entry name" value="Exostosin"/>
</dbReference>
<keyword evidence="1" id="KW-0732">Signal</keyword>
<feature type="non-terminal residue" evidence="2">
    <location>
        <position position="245"/>
    </location>
</feature>
<dbReference type="PANTHER" id="PTHR11062">
    <property type="entry name" value="EXOSTOSIN HEPARAN SULFATE GLYCOSYLTRANSFERASE -RELATED"/>
    <property type="match status" value="1"/>
</dbReference>
<feature type="signal peptide" evidence="1">
    <location>
        <begin position="1"/>
        <end position="19"/>
    </location>
</feature>
<evidence type="ECO:0008006" key="4">
    <source>
        <dbReference type="Google" id="ProtNLM"/>
    </source>
</evidence>
<dbReference type="AlphaFoldDB" id="A0AAE0CH97"/>
<sequence>MWHTYGPMVLCVFLGVVYSEQSNTDASSFALTPSTPRIRIYIYPLPEEFLHPCNHFGCGPLERRLRASEYVTEDPNQADYYWIPHQMPFKNQTVLLEMFAYIKTTWPYWNNSGSQARHILTLTCDHGPGDCSYHRPITKGKVPDELSPISPERRVIYLMWNGLRDGFDADPKEVKCNVCFQKGKDVQLITAEGVCGPLCGYKRDSLNKYAVWSRKPRARHQDKWERKTILFYGGSINPNIPKDST</sequence>
<protein>
    <recommendedName>
        <fullName evidence="4">Secreted protein</fullName>
    </recommendedName>
</protein>
<name>A0AAE0CH97_9CHLO</name>
<evidence type="ECO:0000313" key="2">
    <source>
        <dbReference type="EMBL" id="KAK3254120.1"/>
    </source>
</evidence>
<dbReference type="Proteomes" id="UP001190700">
    <property type="component" value="Unassembled WGS sequence"/>
</dbReference>
<keyword evidence="3" id="KW-1185">Reference proteome</keyword>
<reference evidence="2 3" key="1">
    <citation type="journal article" date="2015" name="Genome Biol. Evol.">
        <title>Comparative Genomics of a Bacterivorous Green Alga Reveals Evolutionary Causalities and Consequences of Phago-Mixotrophic Mode of Nutrition.</title>
        <authorList>
            <person name="Burns J.A."/>
            <person name="Paasch A."/>
            <person name="Narechania A."/>
            <person name="Kim E."/>
        </authorList>
    </citation>
    <scope>NUCLEOTIDE SEQUENCE [LARGE SCALE GENOMIC DNA]</scope>
    <source>
        <strain evidence="2 3">PLY_AMNH</strain>
    </source>
</reference>
<dbReference type="GO" id="GO:0016757">
    <property type="term" value="F:glycosyltransferase activity"/>
    <property type="evidence" value="ECO:0007669"/>
    <property type="project" value="InterPro"/>
</dbReference>
<accession>A0AAE0CH97</accession>
<proteinExistence type="predicted"/>
<dbReference type="EMBL" id="LGRX02024106">
    <property type="protein sequence ID" value="KAK3254120.1"/>
    <property type="molecule type" value="Genomic_DNA"/>
</dbReference>